<comment type="caution">
    <text evidence="1">The sequence shown here is derived from an EMBL/GenBank/DDBJ whole genome shotgun (WGS) entry which is preliminary data.</text>
</comment>
<keyword evidence="2" id="KW-1185">Reference proteome</keyword>
<dbReference type="AlphaFoldDB" id="A0A0E2BCU0"/>
<sequence>MFYPLQDSDFLSFQNTFDLFFHTLSTFFMETIHQNKTCNAGLRKVIVRAFLQNSFFII</sequence>
<dbReference type="EMBL" id="AHON02000059">
    <property type="protein sequence ID" value="EKO33094.1"/>
    <property type="molecule type" value="Genomic_DNA"/>
</dbReference>
<evidence type="ECO:0000313" key="1">
    <source>
        <dbReference type="EMBL" id="EKO33094.1"/>
    </source>
</evidence>
<evidence type="ECO:0000313" key="2">
    <source>
        <dbReference type="Proteomes" id="UP000006329"/>
    </source>
</evidence>
<proteinExistence type="predicted"/>
<gene>
    <name evidence="1" type="ORF">LEP1GSC179_3749</name>
</gene>
<dbReference type="Proteomes" id="UP000006329">
    <property type="component" value="Unassembled WGS sequence"/>
</dbReference>
<protein>
    <submittedName>
        <fullName evidence="1">Uncharacterized protein</fullName>
    </submittedName>
</protein>
<organism evidence="1 2">
    <name type="scientific">Leptospira santarosai str. MOR084</name>
    <dbReference type="NCBI Taxonomy" id="1049984"/>
    <lineage>
        <taxon>Bacteria</taxon>
        <taxon>Pseudomonadati</taxon>
        <taxon>Spirochaetota</taxon>
        <taxon>Spirochaetia</taxon>
        <taxon>Leptospirales</taxon>
        <taxon>Leptospiraceae</taxon>
        <taxon>Leptospira</taxon>
    </lineage>
</organism>
<accession>A0A0E2BCU0</accession>
<reference evidence="1" key="1">
    <citation type="submission" date="2012-10" db="EMBL/GenBank/DDBJ databases">
        <authorList>
            <person name="Harkins D.M."/>
            <person name="Durkin A.S."/>
            <person name="Brinkac L.M."/>
            <person name="Haft D.H."/>
            <person name="Selengut J.D."/>
            <person name="Sanka R."/>
            <person name="DePew J."/>
            <person name="Purushe J."/>
            <person name="Matthias M.A."/>
            <person name="Vinetz J.M."/>
            <person name="Sutton G.G."/>
            <person name="Nierman W.C."/>
            <person name="Fouts D.E."/>
        </authorList>
    </citation>
    <scope>NUCLEOTIDE SEQUENCE [LARGE SCALE GENOMIC DNA]</scope>
    <source>
        <strain evidence="1">MOR084</strain>
    </source>
</reference>
<name>A0A0E2BCU0_9LEPT</name>